<evidence type="ECO:0000313" key="5">
    <source>
        <dbReference type="Proteomes" id="UP000290588"/>
    </source>
</evidence>
<dbReference type="KEGG" id="aell:AELL_1926"/>
<sequence>MKKELEQITNLTINELLNKEIILPSLYFEKFNYHAKKMEIDLEDEQFQKEVEQILVEDYKNIEKYMSLIVSSVNELQQETKNASEAILNNDSIALTDIHKKMISLENEIQLLNDELFIDELTKTYNKKWIYHKFLDENTNFKEEGICTLVDIEDFDYIQKEYGELLAKNLLIFIINFISQKLRDEHYNFHIARYFNNKFFIFVLEKEKSQIINFLLNLEQMLLNTTLKSHAGLYIKASYKFKTEPFKVKDKSKSVFDKLLN</sequence>
<protein>
    <recommendedName>
        <fullName evidence="1">GGDEF domain-containing protein</fullName>
    </recommendedName>
</protein>
<accession>A0A347U9P4</accession>
<dbReference type="Gene3D" id="3.30.70.270">
    <property type="match status" value="1"/>
</dbReference>
<proteinExistence type="predicted"/>
<dbReference type="SUPFAM" id="SSF55073">
    <property type="entry name" value="Nucleotide cyclase"/>
    <property type="match status" value="1"/>
</dbReference>
<dbReference type="InterPro" id="IPR029787">
    <property type="entry name" value="Nucleotide_cyclase"/>
</dbReference>
<reference evidence="2 4" key="2">
    <citation type="submission" date="2018-08" db="EMBL/GenBank/DDBJ databases">
        <title>Complete genome of the Arcobacter ellisii type strain LMG 26155.</title>
        <authorList>
            <person name="Miller W.G."/>
            <person name="Yee E."/>
            <person name="Bono J.L."/>
        </authorList>
    </citation>
    <scope>NUCLEOTIDE SEQUENCE [LARGE SCALE GENOMIC DNA]</scope>
    <source>
        <strain evidence="2 4">LMG 26155</strain>
    </source>
</reference>
<dbReference type="InterPro" id="IPR000160">
    <property type="entry name" value="GGDEF_dom"/>
</dbReference>
<dbReference type="Pfam" id="PF00990">
    <property type="entry name" value="GGDEF"/>
    <property type="match status" value="1"/>
</dbReference>
<name>A0A347U9P4_9BACT</name>
<dbReference type="OrthoDB" id="5343745at2"/>
<gene>
    <name evidence="2" type="ORF">AELL_1926</name>
    <name evidence="3" type="ORF">CP962_05420</name>
</gene>
<dbReference type="EMBL" id="CP032097">
    <property type="protein sequence ID" value="AXX95572.1"/>
    <property type="molecule type" value="Genomic_DNA"/>
</dbReference>
<evidence type="ECO:0000259" key="1">
    <source>
        <dbReference type="PROSITE" id="PS50887"/>
    </source>
</evidence>
<feature type="domain" description="GGDEF" evidence="1">
    <location>
        <begin position="143"/>
        <end position="261"/>
    </location>
</feature>
<dbReference type="RefSeq" id="WP_118917748.1">
    <property type="nucleotide sequence ID" value="NZ_CP032097.1"/>
</dbReference>
<dbReference type="Proteomes" id="UP000290588">
    <property type="component" value="Unassembled WGS sequence"/>
</dbReference>
<keyword evidence="4" id="KW-1185">Reference proteome</keyword>
<evidence type="ECO:0000313" key="3">
    <source>
        <dbReference type="EMBL" id="RXI31552.1"/>
    </source>
</evidence>
<evidence type="ECO:0000313" key="2">
    <source>
        <dbReference type="EMBL" id="AXX95572.1"/>
    </source>
</evidence>
<organism evidence="3 5">
    <name type="scientific">Arcobacter ellisii</name>
    <dbReference type="NCBI Taxonomy" id="913109"/>
    <lineage>
        <taxon>Bacteria</taxon>
        <taxon>Pseudomonadati</taxon>
        <taxon>Campylobacterota</taxon>
        <taxon>Epsilonproteobacteria</taxon>
        <taxon>Campylobacterales</taxon>
        <taxon>Arcobacteraceae</taxon>
        <taxon>Arcobacter</taxon>
    </lineage>
</organism>
<dbReference type="EMBL" id="NXIG01000004">
    <property type="protein sequence ID" value="RXI31552.1"/>
    <property type="molecule type" value="Genomic_DNA"/>
</dbReference>
<evidence type="ECO:0000313" key="4">
    <source>
        <dbReference type="Proteomes" id="UP000262582"/>
    </source>
</evidence>
<dbReference type="Proteomes" id="UP000262582">
    <property type="component" value="Chromosome"/>
</dbReference>
<dbReference type="InterPro" id="IPR043128">
    <property type="entry name" value="Rev_trsase/Diguanyl_cyclase"/>
</dbReference>
<dbReference type="AlphaFoldDB" id="A0A347U9P4"/>
<reference evidence="3 5" key="1">
    <citation type="submission" date="2017-09" db="EMBL/GenBank/DDBJ databases">
        <title>Genomics of the genus Arcobacter.</title>
        <authorList>
            <person name="Perez-Cataluna A."/>
            <person name="Figueras M.J."/>
            <person name="Salas-Masso N."/>
        </authorList>
    </citation>
    <scope>NUCLEOTIDE SEQUENCE [LARGE SCALE GENOMIC DNA]</scope>
    <source>
        <strain evidence="3 5">CECT 7837</strain>
    </source>
</reference>
<dbReference type="PROSITE" id="PS50887">
    <property type="entry name" value="GGDEF"/>
    <property type="match status" value="1"/>
</dbReference>